<evidence type="ECO:0000256" key="5">
    <source>
        <dbReference type="RuleBase" id="RU000320"/>
    </source>
</evidence>
<dbReference type="GO" id="GO:0042773">
    <property type="term" value="P:ATP synthesis coupled electron transport"/>
    <property type="evidence" value="ECO:0007669"/>
    <property type="project" value="InterPro"/>
</dbReference>
<feature type="transmembrane region" description="Helical" evidence="6">
    <location>
        <begin position="274"/>
        <end position="296"/>
    </location>
</feature>
<keyword evidence="10" id="KW-1185">Reference proteome</keyword>
<feature type="transmembrane region" description="Helical" evidence="6">
    <location>
        <begin position="42"/>
        <end position="61"/>
    </location>
</feature>
<feature type="domain" description="NADH-Ubiquinone oxidoreductase (complex I) chain 5 N-terminal" evidence="8">
    <location>
        <begin position="71"/>
        <end position="121"/>
    </location>
</feature>
<protein>
    <recommendedName>
        <fullName evidence="11">NADH-quinone oxidoreductase subunit L</fullName>
    </recommendedName>
</protein>
<dbReference type="RefSeq" id="WP_246598964.1">
    <property type="nucleotide sequence ID" value="NZ_AP019782.1"/>
</dbReference>
<feature type="transmembrane region" description="Helical" evidence="6">
    <location>
        <begin position="252"/>
        <end position="268"/>
    </location>
</feature>
<evidence type="ECO:0000256" key="6">
    <source>
        <dbReference type="SAM" id="Phobius"/>
    </source>
</evidence>
<dbReference type="InterPro" id="IPR001750">
    <property type="entry name" value="ND/Mrp_TM"/>
</dbReference>
<evidence type="ECO:0000256" key="4">
    <source>
        <dbReference type="ARBA" id="ARBA00023136"/>
    </source>
</evidence>
<feature type="transmembrane region" description="Helical" evidence="6">
    <location>
        <begin position="120"/>
        <end position="138"/>
    </location>
</feature>
<dbReference type="GO" id="GO:0015990">
    <property type="term" value="P:electron transport coupled proton transport"/>
    <property type="evidence" value="ECO:0007669"/>
    <property type="project" value="TreeGrafter"/>
</dbReference>
<dbReference type="KEGG" id="moz:MoryE10_11440"/>
<keyword evidence="3 6" id="KW-1133">Transmembrane helix</keyword>
<evidence type="ECO:0000256" key="2">
    <source>
        <dbReference type="ARBA" id="ARBA00022692"/>
    </source>
</evidence>
<dbReference type="GO" id="GO:0012505">
    <property type="term" value="C:endomembrane system"/>
    <property type="evidence" value="ECO:0007669"/>
    <property type="project" value="UniProtKB-SubCell"/>
</dbReference>
<dbReference type="Pfam" id="PF00662">
    <property type="entry name" value="Proton_antipo_N"/>
    <property type="match status" value="1"/>
</dbReference>
<evidence type="ECO:0000259" key="7">
    <source>
        <dbReference type="Pfam" id="PF00361"/>
    </source>
</evidence>
<comment type="subcellular location">
    <subcellularLocation>
        <location evidence="1">Endomembrane system</location>
        <topology evidence="1">Multi-pass membrane protein</topology>
    </subcellularLocation>
    <subcellularLocation>
        <location evidence="5">Membrane</location>
        <topology evidence="5">Multi-pass membrane protein</topology>
    </subcellularLocation>
</comment>
<dbReference type="InterPro" id="IPR003945">
    <property type="entry name" value="NU5C-like"/>
</dbReference>
<feature type="transmembrane region" description="Helical" evidence="6">
    <location>
        <begin position="144"/>
        <end position="162"/>
    </location>
</feature>
<feature type="transmembrane region" description="Helical" evidence="6">
    <location>
        <begin position="88"/>
        <end position="108"/>
    </location>
</feature>
<feature type="domain" description="NADH:quinone oxidoreductase/Mrp antiporter transmembrane" evidence="7">
    <location>
        <begin position="141"/>
        <end position="357"/>
    </location>
</feature>
<feature type="transmembrane region" description="Helical" evidence="6">
    <location>
        <begin position="6"/>
        <end position="30"/>
    </location>
</feature>
<organism evidence="9 10">
    <name type="scientific">Methylogaea oryzae</name>
    <dbReference type="NCBI Taxonomy" id="1295382"/>
    <lineage>
        <taxon>Bacteria</taxon>
        <taxon>Pseudomonadati</taxon>
        <taxon>Pseudomonadota</taxon>
        <taxon>Gammaproteobacteria</taxon>
        <taxon>Methylococcales</taxon>
        <taxon>Methylococcaceae</taxon>
        <taxon>Methylogaea</taxon>
    </lineage>
</organism>
<evidence type="ECO:0000256" key="3">
    <source>
        <dbReference type="ARBA" id="ARBA00022989"/>
    </source>
</evidence>
<name>A0A8D4VLW2_9GAMM</name>
<dbReference type="InterPro" id="IPR001516">
    <property type="entry name" value="Proton_antipo_N"/>
</dbReference>
<proteinExistence type="predicted"/>
<evidence type="ECO:0008006" key="11">
    <source>
        <dbReference type="Google" id="ProtNLM"/>
    </source>
</evidence>
<evidence type="ECO:0000256" key="1">
    <source>
        <dbReference type="ARBA" id="ARBA00004127"/>
    </source>
</evidence>
<feature type="transmembrane region" description="Helical" evidence="6">
    <location>
        <begin position="217"/>
        <end position="240"/>
    </location>
</feature>
<evidence type="ECO:0000259" key="8">
    <source>
        <dbReference type="Pfam" id="PF00662"/>
    </source>
</evidence>
<feature type="transmembrane region" description="Helical" evidence="6">
    <location>
        <begin position="174"/>
        <end position="197"/>
    </location>
</feature>
<dbReference type="Pfam" id="PF00361">
    <property type="entry name" value="Proton_antipo_M"/>
    <property type="match status" value="1"/>
</dbReference>
<dbReference type="GO" id="GO:0008137">
    <property type="term" value="F:NADH dehydrogenase (ubiquinone) activity"/>
    <property type="evidence" value="ECO:0007669"/>
    <property type="project" value="InterPro"/>
</dbReference>
<keyword evidence="4 6" id="KW-0472">Membrane</keyword>
<dbReference type="PANTHER" id="PTHR42829">
    <property type="entry name" value="NADH-UBIQUINONE OXIDOREDUCTASE CHAIN 5"/>
    <property type="match status" value="1"/>
</dbReference>
<dbReference type="AlphaFoldDB" id="A0A8D4VLW2"/>
<evidence type="ECO:0000313" key="9">
    <source>
        <dbReference type="EMBL" id="BBL70538.1"/>
    </source>
</evidence>
<evidence type="ECO:0000313" key="10">
    <source>
        <dbReference type="Proteomes" id="UP000824988"/>
    </source>
</evidence>
<dbReference type="Proteomes" id="UP000824988">
    <property type="component" value="Chromosome"/>
</dbReference>
<reference evidence="9" key="1">
    <citation type="submission" date="2019-06" db="EMBL/GenBank/DDBJ databases">
        <title>Complete genome sequence of Methylogaea oryzae strain JCM16910.</title>
        <authorList>
            <person name="Asakawa S."/>
        </authorList>
    </citation>
    <scope>NUCLEOTIDE SEQUENCE</scope>
    <source>
        <strain evidence="9">E10</strain>
    </source>
</reference>
<dbReference type="GO" id="GO:0003954">
    <property type="term" value="F:NADH dehydrogenase activity"/>
    <property type="evidence" value="ECO:0007669"/>
    <property type="project" value="TreeGrafter"/>
</dbReference>
<gene>
    <name evidence="9" type="ORF">MoryE10_11440</name>
</gene>
<dbReference type="EMBL" id="AP019782">
    <property type="protein sequence ID" value="BBL70538.1"/>
    <property type="molecule type" value="Genomic_DNA"/>
</dbReference>
<sequence length="518" mass="55834">MINTTLIVIPTLTPFLAALSIGVGALSGIIAGEAWEKATARIALAGATLSLLAGLAALGSGSQETLHLGDWLSSGDYRIGLDFRSDKLSLGLAALFSLLCLLVIKFSVNYMHREAGYHRFFFVLSLFTAAMQLLVTAGNGALTFAGWEIAGFCSYLLIGYAYDRDNAAGNAVRVFVANRIGDAGFVAGLALSFLWLGGIEWDAINNGAAGLGDGQRFALAVCFLTAAMAKSAQAPLAPWLARAIEGPTPSSAVFYGAVMVHAGVYLLLRLEPLFAASPGAMGLLVLMGAATALYGFASGLAQTDVKSALVFSASGQLGLMFAECGLGLWQLAAWHLAAHAVLRAYQFLAAPSLMHDTLGLGMRPVPAWLAERRRWYTAALQRFWLDHLADWAVTDPVRRLAVDLSRFDERVVNRAIGLPEPAVRALSSLAQWEERRLGAYDATTHEDAIRPLGLFGRLTRWLANGLNHFEQRWVLYGMGEGMLRHARRFGPALNLLDDFMAQPRYVVLLILATLLMVF</sequence>
<accession>A0A8D4VLW2</accession>
<dbReference type="GO" id="GO:0016020">
    <property type="term" value="C:membrane"/>
    <property type="evidence" value="ECO:0007669"/>
    <property type="project" value="UniProtKB-SubCell"/>
</dbReference>
<keyword evidence="2 5" id="KW-0812">Transmembrane</keyword>
<feature type="transmembrane region" description="Helical" evidence="6">
    <location>
        <begin position="308"/>
        <end position="329"/>
    </location>
</feature>
<dbReference type="PANTHER" id="PTHR42829:SF2">
    <property type="entry name" value="NADH-UBIQUINONE OXIDOREDUCTASE CHAIN 5"/>
    <property type="match status" value="1"/>
</dbReference>